<organism evidence="2 3">
    <name type="scientific">Gossypium aridum</name>
    <name type="common">American cotton</name>
    <name type="synonym">Erioxylum aridum</name>
    <dbReference type="NCBI Taxonomy" id="34290"/>
    <lineage>
        <taxon>Eukaryota</taxon>
        <taxon>Viridiplantae</taxon>
        <taxon>Streptophyta</taxon>
        <taxon>Embryophyta</taxon>
        <taxon>Tracheophyta</taxon>
        <taxon>Spermatophyta</taxon>
        <taxon>Magnoliopsida</taxon>
        <taxon>eudicotyledons</taxon>
        <taxon>Gunneridae</taxon>
        <taxon>Pentapetalae</taxon>
        <taxon>rosids</taxon>
        <taxon>malvids</taxon>
        <taxon>Malvales</taxon>
        <taxon>Malvaceae</taxon>
        <taxon>Malvoideae</taxon>
        <taxon>Gossypium</taxon>
    </lineage>
</organism>
<keyword evidence="3" id="KW-1185">Reference proteome</keyword>
<keyword evidence="1" id="KW-1133">Transmembrane helix</keyword>
<reference evidence="2 3" key="1">
    <citation type="journal article" date="2019" name="Genome Biol. Evol.">
        <title>Insights into the evolution of the New World diploid cottons (Gossypium, subgenus Houzingenia) based on genome sequencing.</title>
        <authorList>
            <person name="Grover C.E."/>
            <person name="Arick M.A. 2nd"/>
            <person name="Thrash A."/>
            <person name="Conover J.L."/>
            <person name="Sanders W.S."/>
            <person name="Peterson D.G."/>
            <person name="Frelichowski J.E."/>
            <person name="Scheffler J.A."/>
            <person name="Scheffler B.E."/>
            <person name="Wendel J.F."/>
        </authorList>
    </citation>
    <scope>NUCLEOTIDE SEQUENCE [LARGE SCALE GENOMIC DNA]</scope>
    <source>
        <strain evidence="2">185</strain>
        <tissue evidence="2">Leaf</tissue>
    </source>
</reference>
<evidence type="ECO:0000313" key="3">
    <source>
        <dbReference type="Proteomes" id="UP000593577"/>
    </source>
</evidence>
<dbReference type="EMBL" id="JABFAA010000007">
    <property type="protein sequence ID" value="MBA0685435.1"/>
    <property type="molecule type" value="Genomic_DNA"/>
</dbReference>
<feature type="non-terminal residue" evidence="2">
    <location>
        <position position="47"/>
    </location>
</feature>
<name>A0A7J8XDS1_GOSAI</name>
<accession>A0A7J8XDS1</accession>
<protein>
    <submittedName>
        <fullName evidence="2">Uncharacterized protein</fullName>
    </submittedName>
</protein>
<feature type="transmembrane region" description="Helical" evidence="1">
    <location>
        <begin position="12"/>
        <end position="33"/>
    </location>
</feature>
<evidence type="ECO:0000313" key="2">
    <source>
        <dbReference type="EMBL" id="MBA0685435.1"/>
    </source>
</evidence>
<keyword evidence="1" id="KW-0472">Membrane</keyword>
<sequence length="47" mass="5269">MNEDMEVVDVEVAKMVAIVAMPHESTLLSLILYTKIMNFLTASNNKN</sequence>
<dbReference type="AlphaFoldDB" id="A0A7J8XDS1"/>
<keyword evidence="1" id="KW-0812">Transmembrane</keyword>
<dbReference type="Proteomes" id="UP000593577">
    <property type="component" value="Unassembled WGS sequence"/>
</dbReference>
<comment type="caution">
    <text evidence="2">The sequence shown here is derived from an EMBL/GenBank/DDBJ whole genome shotgun (WGS) entry which is preliminary data.</text>
</comment>
<gene>
    <name evidence="2" type="ORF">Goari_013095</name>
</gene>
<evidence type="ECO:0000256" key="1">
    <source>
        <dbReference type="SAM" id="Phobius"/>
    </source>
</evidence>
<proteinExistence type="predicted"/>